<dbReference type="AlphaFoldDB" id="A0A8J7H9E3"/>
<keyword evidence="1" id="KW-1133">Transmembrane helix</keyword>
<accession>A0A8J7H9E3</accession>
<sequence length="272" mass="31329">MKYIRHKIEVMKAVALVTYKEWSAYRTHSMVSIFVGPVYFIVQYFIWTAAYGNRTELNGMELSQMITYFGASTLIGYLTMDFADWNLQMLIRTGRFLTFALRPIHHRFFAFSQKVGHRVLGLIFEFIPCYFIFTLLFRIHMVPKHFGWTLLSVALAFLMNFYVHYILGMTAFWFTQSSGIRRVFDLLSGVFSGVFIPLVFFPMGLQKALFFLPFPYMSYVPVMVFTGEFSLAGIQMEIPTIVGLQGIAVAFTILLSEVIYKASIKHFNGVGA</sequence>
<feature type="transmembrane region" description="Helical" evidence="1">
    <location>
        <begin position="30"/>
        <end position="50"/>
    </location>
</feature>
<evidence type="ECO:0000313" key="2">
    <source>
        <dbReference type="EMBL" id="MBH1941030.1"/>
    </source>
</evidence>
<feature type="transmembrane region" description="Helical" evidence="1">
    <location>
        <begin position="216"/>
        <end position="234"/>
    </location>
</feature>
<keyword evidence="1" id="KW-0812">Transmembrane</keyword>
<dbReference type="EMBL" id="JAEAGR010000008">
    <property type="protein sequence ID" value="MBH1941030.1"/>
    <property type="molecule type" value="Genomic_DNA"/>
</dbReference>
<dbReference type="Proteomes" id="UP000623269">
    <property type="component" value="Unassembled WGS sequence"/>
</dbReference>
<dbReference type="Pfam" id="PF06182">
    <property type="entry name" value="ABC2_membrane_6"/>
    <property type="match status" value="1"/>
</dbReference>
<reference evidence="2" key="1">
    <citation type="submission" date="2020-12" db="EMBL/GenBank/DDBJ databases">
        <title>M. sibirica DSM 26468T genome.</title>
        <authorList>
            <person name="Thieme N."/>
            <person name="Rettenmaier R."/>
            <person name="Zverlov V."/>
            <person name="Liebl W."/>
        </authorList>
    </citation>
    <scope>NUCLEOTIDE SEQUENCE</scope>
    <source>
        <strain evidence="2">DSM 26468</strain>
    </source>
</reference>
<evidence type="ECO:0000256" key="1">
    <source>
        <dbReference type="SAM" id="Phobius"/>
    </source>
</evidence>
<feature type="transmembrane region" description="Helical" evidence="1">
    <location>
        <begin position="186"/>
        <end position="204"/>
    </location>
</feature>
<dbReference type="RefSeq" id="WP_197661257.1">
    <property type="nucleotide sequence ID" value="NZ_JAEAGR010000008.1"/>
</dbReference>
<organism evidence="2 3">
    <name type="scientific">Mobilitalea sibirica</name>
    <dbReference type="NCBI Taxonomy" id="1462919"/>
    <lineage>
        <taxon>Bacteria</taxon>
        <taxon>Bacillati</taxon>
        <taxon>Bacillota</taxon>
        <taxon>Clostridia</taxon>
        <taxon>Lachnospirales</taxon>
        <taxon>Lachnospiraceae</taxon>
        <taxon>Mobilitalea</taxon>
    </lineage>
</organism>
<dbReference type="PANTHER" id="PTHR36832">
    <property type="entry name" value="SLR1174 PROTEIN-RELATED"/>
    <property type="match status" value="1"/>
</dbReference>
<feature type="transmembrane region" description="Helical" evidence="1">
    <location>
        <begin position="62"/>
        <end position="80"/>
    </location>
</feature>
<keyword evidence="1" id="KW-0472">Membrane</keyword>
<gene>
    <name evidence="2" type="ORF">I5677_09015</name>
</gene>
<dbReference type="PANTHER" id="PTHR36832:SF1">
    <property type="entry name" value="SLR1174 PROTEIN"/>
    <property type="match status" value="1"/>
</dbReference>
<comment type="caution">
    <text evidence="2">The sequence shown here is derived from an EMBL/GenBank/DDBJ whole genome shotgun (WGS) entry which is preliminary data.</text>
</comment>
<dbReference type="InterPro" id="IPR010390">
    <property type="entry name" value="ABC-2_transporter-like"/>
</dbReference>
<name>A0A8J7H9E3_9FIRM</name>
<protein>
    <submittedName>
        <fullName evidence="2">ABC-2 family transporter protein</fullName>
    </submittedName>
</protein>
<proteinExistence type="predicted"/>
<feature type="transmembrane region" description="Helical" evidence="1">
    <location>
        <begin position="241"/>
        <end position="260"/>
    </location>
</feature>
<feature type="transmembrane region" description="Helical" evidence="1">
    <location>
        <begin position="119"/>
        <end position="140"/>
    </location>
</feature>
<keyword evidence="3" id="KW-1185">Reference proteome</keyword>
<evidence type="ECO:0000313" key="3">
    <source>
        <dbReference type="Proteomes" id="UP000623269"/>
    </source>
</evidence>
<feature type="transmembrane region" description="Helical" evidence="1">
    <location>
        <begin position="146"/>
        <end position="174"/>
    </location>
</feature>